<evidence type="ECO:0000313" key="2">
    <source>
        <dbReference type="EMBL" id="MDZ5759334.1"/>
    </source>
</evidence>
<feature type="coiled-coil region" evidence="1">
    <location>
        <begin position="37"/>
        <end position="64"/>
    </location>
</feature>
<accession>A0AAW9JXI6</accession>
<evidence type="ECO:0000313" key="3">
    <source>
        <dbReference type="Proteomes" id="UP001290462"/>
    </source>
</evidence>
<evidence type="ECO:0000256" key="1">
    <source>
        <dbReference type="SAM" id="Coils"/>
    </source>
</evidence>
<dbReference type="Proteomes" id="UP001290462">
    <property type="component" value="Unassembled WGS sequence"/>
</dbReference>
<name>A0AAW9JXI6_CARML</name>
<comment type="caution">
    <text evidence="2">The sequence shown here is derived from an EMBL/GenBank/DDBJ whole genome shotgun (WGS) entry which is preliminary data.</text>
</comment>
<protein>
    <submittedName>
        <fullName evidence="2">Uncharacterized protein</fullName>
    </submittedName>
</protein>
<dbReference type="AlphaFoldDB" id="A0AAW9JXI6"/>
<dbReference type="RefSeq" id="WP_322809178.1">
    <property type="nucleotide sequence ID" value="NZ_JAVBVO010000003.1"/>
</dbReference>
<organism evidence="2 3">
    <name type="scientific">Carnobacterium maltaromaticum</name>
    <name type="common">Carnobacterium piscicola</name>
    <dbReference type="NCBI Taxonomy" id="2751"/>
    <lineage>
        <taxon>Bacteria</taxon>
        <taxon>Bacillati</taxon>
        <taxon>Bacillota</taxon>
        <taxon>Bacilli</taxon>
        <taxon>Lactobacillales</taxon>
        <taxon>Carnobacteriaceae</taxon>
        <taxon>Carnobacterium</taxon>
    </lineage>
</organism>
<keyword evidence="1" id="KW-0175">Coiled coil</keyword>
<proteinExistence type="predicted"/>
<gene>
    <name evidence="2" type="ORF">RAK27_11735</name>
</gene>
<sequence length="164" mass="18298">MQTPNIHLELWEQLLQGRKLRNATNDNWKKIDFMLNEVQLQLDDETLKTELDNLRNELLALISQIVIEGGGEDSSLEVRIARTDLYGKIYNLLSERLNADQKAAAAKSRIFTGSAIPDVSEMNTGDLYLKPIGNVDELENSIIIGNLGQEGSDDPFILTKVGSV</sequence>
<reference evidence="2" key="1">
    <citation type="submission" date="2023-08" db="EMBL/GenBank/DDBJ databases">
        <title>Genomic characterization of piscicolin 126 produced by Carnobacterium maltaromaticum CM22 strain isolated from salmon (Salmo salar).</title>
        <authorList>
            <person name="Gonzalez-Gragera E."/>
            <person name="Garcia-Lopez J.D."/>
            <person name="Teso-Perez C."/>
            <person name="Gimenez-Hernandez I."/>
            <person name="Peralta-Sanchez J.M."/>
            <person name="Valdivia E."/>
            <person name="Montalban-Lopez M."/>
            <person name="Martin-Platero A.M."/>
            <person name="Banos A."/>
            <person name="Martinez-Bueno M."/>
        </authorList>
    </citation>
    <scope>NUCLEOTIDE SEQUENCE</scope>
    <source>
        <strain evidence="2">CM22</strain>
    </source>
</reference>
<dbReference type="EMBL" id="JAVBVO010000003">
    <property type="protein sequence ID" value="MDZ5759334.1"/>
    <property type="molecule type" value="Genomic_DNA"/>
</dbReference>